<keyword evidence="6" id="KW-1185">Reference proteome</keyword>
<evidence type="ECO:0000313" key="5">
    <source>
        <dbReference type="EMBL" id="MDL4840712.1"/>
    </source>
</evidence>
<dbReference type="InterPro" id="IPR023476">
    <property type="entry name" value="Pep_tRNA_hydro_II_dom_sf"/>
</dbReference>
<name>A0ABT7L679_9BACI</name>
<dbReference type="InterPro" id="IPR002833">
    <property type="entry name" value="PTH2"/>
</dbReference>
<organism evidence="5 6">
    <name type="scientific">Aquibacillus rhizosphaerae</name>
    <dbReference type="NCBI Taxonomy" id="3051431"/>
    <lineage>
        <taxon>Bacteria</taxon>
        <taxon>Bacillati</taxon>
        <taxon>Bacillota</taxon>
        <taxon>Bacilli</taxon>
        <taxon>Bacillales</taxon>
        <taxon>Bacillaceae</taxon>
        <taxon>Aquibacillus</taxon>
    </lineage>
</organism>
<sequence>MNEIVQYFVVNNDLEMSAGKVAAQVAHAATQAVFVYHKEADFKTWLETGQTKIILKAEQRKLEELKEIGFVSIQDAGKTEIEAGSLTVICLPPMNKVDAQKYTASFGLYK</sequence>
<dbReference type="CDD" id="cd02407">
    <property type="entry name" value="PTH2_family"/>
    <property type="match status" value="1"/>
</dbReference>
<dbReference type="PANTHER" id="PTHR12649">
    <property type="entry name" value="PEPTIDYL-TRNA HYDROLASE 2"/>
    <property type="match status" value="1"/>
</dbReference>
<evidence type="ECO:0000256" key="2">
    <source>
        <dbReference type="ARBA" id="ARBA00022801"/>
    </source>
</evidence>
<dbReference type="GO" id="GO:0004045">
    <property type="term" value="F:peptidyl-tRNA hydrolase activity"/>
    <property type="evidence" value="ECO:0007669"/>
    <property type="project" value="UniProtKB-EC"/>
</dbReference>
<protein>
    <recommendedName>
        <fullName evidence="1">peptidyl-tRNA hydrolase</fullName>
        <ecNumber evidence="1">3.1.1.29</ecNumber>
    </recommendedName>
</protein>
<evidence type="ECO:0000313" key="6">
    <source>
        <dbReference type="Proteomes" id="UP001235343"/>
    </source>
</evidence>
<dbReference type="Proteomes" id="UP001235343">
    <property type="component" value="Unassembled WGS sequence"/>
</dbReference>
<dbReference type="RefSeq" id="WP_285931843.1">
    <property type="nucleotide sequence ID" value="NZ_JASTZU010000034.1"/>
</dbReference>
<dbReference type="SUPFAM" id="SSF102462">
    <property type="entry name" value="Peptidyl-tRNA hydrolase II"/>
    <property type="match status" value="1"/>
</dbReference>
<dbReference type="Pfam" id="PF01981">
    <property type="entry name" value="PTH2"/>
    <property type="match status" value="1"/>
</dbReference>
<keyword evidence="2 5" id="KW-0378">Hydrolase</keyword>
<accession>A0ABT7L679</accession>
<reference evidence="5 6" key="1">
    <citation type="submission" date="2023-06" db="EMBL/GenBank/DDBJ databases">
        <title>Aquibacillus rhizosphaerae LR5S19.</title>
        <authorList>
            <person name="Sun J.-Q."/>
        </authorList>
    </citation>
    <scope>NUCLEOTIDE SEQUENCE [LARGE SCALE GENOMIC DNA]</scope>
    <source>
        <strain evidence="5 6">LR5S19</strain>
    </source>
</reference>
<proteinExistence type="inferred from homology"/>
<comment type="similarity">
    <text evidence="3">Belongs to the PTH2 family.</text>
</comment>
<evidence type="ECO:0000256" key="1">
    <source>
        <dbReference type="ARBA" id="ARBA00013260"/>
    </source>
</evidence>
<dbReference type="EMBL" id="JASTZU010000034">
    <property type="protein sequence ID" value="MDL4840712.1"/>
    <property type="molecule type" value="Genomic_DNA"/>
</dbReference>
<dbReference type="EC" id="3.1.1.29" evidence="1"/>
<evidence type="ECO:0000256" key="3">
    <source>
        <dbReference type="ARBA" id="ARBA00038050"/>
    </source>
</evidence>
<gene>
    <name evidence="5" type="ORF">QQS35_09650</name>
</gene>
<comment type="caution">
    <text evidence="5">The sequence shown here is derived from an EMBL/GenBank/DDBJ whole genome shotgun (WGS) entry which is preliminary data.</text>
</comment>
<dbReference type="PANTHER" id="PTHR12649:SF11">
    <property type="entry name" value="PEPTIDYL-TRNA HYDROLASE 2, MITOCHONDRIAL"/>
    <property type="match status" value="1"/>
</dbReference>
<dbReference type="Gene3D" id="3.40.1490.10">
    <property type="entry name" value="Bit1"/>
    <property type="match status" value="1"/>
</dbReference>
<comment type="catalytic activity">
    <reaction evidence="4">
        <text>an N-acyl-L-alpha-aminoacyl-tRNA + H2O = an N-acyl-L-amino acid + a tRNA + H(+)</text>
        <dbReference type="Rhea" id="RHEA:54448"/>
        <dbReference type="Rhea" id="RHEA-COMP:10123"/>
        <dbReference type="Rhea" id="RHEA-COMP:13883"/>
        <dbReference type="ChEBI" id="CHEBI:15377"/>
        <dbReference type="ChEBI" id="CHEBI:15378"/>
        <dbReference type="ChEBI" id="CHEBI:59874"/>
        <dbReference type="ChEBI" id="CHEBI:78442"/>
        <dbReference type="ChEBI" id="CHEBI:138191"/>
        <dbReference type="EC" id="3.1.1.29"/>
    </reaction>
</comment>
<evidence type="ECO:0000256" key="4">
    <source>
        <dbReference type="ARBA" id="ARBA00048707"/>
    </source>
</evidence>